<keyword evidence="2" id="KW-0732">Signal</keyword>
<evidence type="ECO:0000256" key="2">
    <source>
        <dbReference type="SAM" id="SignalP"/>
    </source>
</evidence>
<dbReference type="RefSeq" id="WP_345553672.1">
    <property type="nucleotide sequence ID" value="NZ_BAABQN010000002.1"/>
</dbReference>
<sequence>MLRKKIIGIFLTLVILTSTSIVSAVDQTSLENKDQSTPKVSIMMNDPGHGSGP</sequence>
<feature type="chain" id="PRO_5016637451" description="N-acetylmuramoyl-L-alanine amidase" evidence="2">
    <location>
        <begin position="25"/>
        <end position="53"/>
    </location>
</feature>
<evidence type="ECO:0000313" key="4">
    <source>
        <dbReference type="Proteomes" id="UP000252254"/>
    </source>
</evidence>
<evidence type="ECO:0008006" key="5">
    <source>
        <dbReference type="Google" id="ProtNLM"/>
    </source>
</evidence>
<feature type="region of interest" description="Disordered" evidence="1">
    <location>
        <begin position="33"/>
        <end position="53"/>
    </location>
</feature>
<evidence type="ECO:0000313" key="3">
    <source>
        <dbReference type="EMBL" id="RBP00556.1"/>
    </source>
</evidence>
<dbReference type="Proteomes" id="UP000252254">
    <property type="component" value="Unassembled WGS sequence"/>
</dbReference>
<proteinExistence type="predicted"/>
<protein>
    <recommendedName>
        <fullName evidence="5">N-acetylmuramoyl-L-alanine amidase</fullName>
    </recommendedName>
</protein>
<dbReference type="AlphaFoldDB" id="A0A366EEV3"/>
<dbReference type="EMBL" id="QNRI01000002">
    <property type="protein sequence ID" value="RBP00556.1"/>
    <property type="molecule type" value="Genomic_DNA"/>
</dbReference>
<keyword evidence="4" id="KW-1185">Reference proteome</keyword>
<evidence type="ECO:0000256" key="1">
    <source>
        <dbReference type="SAM" id="MobiDB-lite"/>
    </source>
</evidence>
<comment type="caution">
    <text evidence="3">The sequence shown here is derived from an EMBL/GenBank/DDBJ whole genome shotgun (WGS) entry which is preliminary data.</text>
</comment>
<gene>
    <name evidence="3" type="ORF">DES48_102320</name>
</gene>
<feature type="signal peptide" evidence="2">
    <location>
        <begin position="1"/>
        <end position="24"/>
    </location>
</feature>
<reference evidence="3 4" key="1">
    <citation type="submission" date="2018-06" db="EMBL/GenBank/DDBJ databases">
        <title>Genomic Encyclopedia of Type Strains, Phase IV (KMG-IV): sequencing the most valuable type-strain genomes for metagenomic binning, comparative biology and taxonomic classification.</title>
        <authorList>
            <person name="Goeker M."/>
        </authorList>
    </citation>
    <scope>NUCLEOTIDE SEQUENCE [LARGE SCALE GENOMIC DNA]</scope>
    <source>
        <strain evidence="3 4">DSM 15140</strain>
    </source>
</reference>
<accession>A0A366EEV3</accession>
<organism evidence="3 4">
    <name type="scientific">Paraliobacillus ryukyuensis</name>
    <dbReference type="NCBI Taxonomy" id="200904"/>
    <lineage>
        <taxon>Bacteria</taxon>
        <taxon>Bacillati</taxon>
        <taxon>Bacillota</taxon>
        <taxon>Bacilli</taxon>
        <taxon>Bacillales</taxon>
        <taxon>Bacillaceae</taxon>
        <taxon>Paraliobacillus</taxon>
    </lineage>
</organism>
<name>A0A366EEV3_9BACI</name>